<keyword evidence="4" id="KW-1185">Reference proteome</keyword>
<organism evidence="3 4">
    <name type="scientific">Paenibacillus vulneris</name>
    <dbReference type="NCBI Taxonomy" id="1133364"/>
    <lineage>
        <taxon>Bacteria</taxon>
        <taxon>Bacillati</taxon>
        <taxon>Bacillota</taxon>
        <taxon>Bacilli</taxon>
        <taxon>Bacillales</taxon>
        <taxon>Paenibacillaceae</taxon>
        <taxon>Paenibacillus</taxon>
    </lineage>
</organism>
<evidence type="ECO:0000313" key="4">
    <source>
        <dbReference type="Proteomes" id="UP001597180"/>
    </source>
</evidence>
<feature type="domain" description="Histidine kinase/HSP90-like ATPase" evidence="2">
    <location>
        <begin position="35"/>
        <end position="137"/>
    </location>
</feature>
<keyword evidence="3" id="KW-0547">Nucleotide-binding</keyword>
<reference evidence="4" key="1">
    <citation type="journal article" date="2019" name="Int. J. Syst. Evol. Microbiol.">
        <title>The Global Catalogue of Microorganisms (GCM) 10K type strain sequencing project: providing services to taxonomists for standard genome sequencing and annotation.</title>
        <authorList>
            <consortium name="The Broad Institute Genomics Platform"/>
            <consortium name="The Broad Institute Genome Sequencing Center for Infectious Disease"/>
            <person name="Wu L."/>
            <person name="Ma J."/>
        </authorList>
    </citation>
    <scope>NUCLEOTIDE SEQUENCE [LARGE SCALE GENOMIC DNA]</scope>
    <source>
        <strain evidence="4">CCUG 53270</strain>
    </source>
</reference>
<evidence type="ECO:0000259" key="2">
    <source>
        <dbReference type="Pfam" id="PF13581"/>
    </source>
</evidence>
<dbReference type="GO" id="GO:0005524">
    <property type="term" value="F:ATP binding"/>
    <property type="evidence" value="ECO:0007669"/>
    <property type="project" value="UniProtKB-KW"/>
</dbReference>
<sequence length="167" mass="18966">MVFITMEGTPCQRFIDMSDEMSESFMKYTGIAHYRRLCCAVHELVINAVEAAGRQQMNGEDALSLDNTLWLRMEVEEGEVIVTITNKSAAGAAKAIHGKKSLCMEDLLLEERGRGLLIAKRWSDQLTFDQKEDGTMTIQLRKKGGDAYEQHHVRPPRERQGYTYPLP</sequence>
<feature type="compositionally biased region" description="Basic and acidic residues" evidence="1">
    <location>
        <begin position="143"/>
        <end position="160"/>
    </location>
</feature>
<comment type="caution">
    <text evidence="3">The sequence shown here is derived from an EMBL/GenBank/DDBJ whole genome shotgun (WGS) entry which is preliminary data.</text>
</comment>
<feature type="region of interest" description="Disordered" evidence="1">
    <location>
        <begin position="143"/>
        <end position="167"/>
    </location>
</feature>
<dbReference type="Pfam" id="PF13581">
    <property type="entry name" value="HATPase_c_2"/>
    <property type="match status" value="1"/>
</dbReference>
<dbReference type="InterPro" id="IPR003594">
    <property type="entry name" value="HATPase_dom"/>
</dbReference>
<dbReference type="SUPFAM" id="SSF55874">
    <property type="entry name" value="ATPase domain of HSP90 chaperone/DNA topoisomerase II/histidine kinase"/>
    <property type="match status" value="1"/>
</dbReference>
<evidence type="ECO:0000256" key="1">
    <source>
        <dbReference type="SAM" id="MobiDB-lite"/>
    </source>
</evidence>
<dbReference type="Gene3D" id="3.30.565.10">
    <property type="entry name" value="Histidine kinase-like ATPase, C-terminal domain"/>
    <property type="match status" value="1"/>
</dbReference>
<protein>
    <submittedName>
        <fullName evidence="3">ATP-binding protein</fullName>
    </submittedName>
</protein>
<keyword evidence="3" id="KW-0067">ATP-binding</keyword>
<name>A0ABW3UI87_9BACL</name>
<proteinExistence type="predicted"/>
<gene>
    <name evidence="3" type="ORF">ACFQ4B_09655</name>
</gene>
<evidence type="ECO:0000313" key="3">
    <source>
        <dbReference type="EMBL" id="MFD1220385.1"/>
    </source>
</evidence>
<dbReference type="RefSeq" id="WP_345587050.1">
    <property type="nucleotide sequence ID" value="NZ_BAABJG010000006.1"/>
</dbReference>
<dbReference type="Proteomes" id="UP001597180">
    <property type="component" value="Unassembled WGS sequence"/>
</dbReference>
<accession>A0ABW3UI87</accession>
<dbReference type="EMBL" id="JBHTLU010000013">
    <property type="protein sequence ID" value="MFD1220385.1"/>
    <property type="molecule type" value="Genomic_DNA"/>
</dbReference>
<dbReference type="InterPro" id="IPR036890">
    <property type="entry name" value="HATPase_C_sf"/>
</dbReference>